<comment type="similarity">
    <text evidence="2">Belongs to the COG4 family.</text>
</comment>
<evidence type="ECO:0000313" key="10">
    <source>
        <dbReference type="EMBL" id="KAK9765138.1"/>
    </source>
</evidence>
<evidence type="ECO:0000256" key="7">
    <source>
        <dbReference type="ARBA" id="ARBA00023136"/>
    </source>
</evidence>
<keyword evidence="7" id="KW-0472">Membrane</keyword>
<dbReference type="InterPro" id="IPR013167">
    <property type="entry name" value="COG4_M"/>
</dbReference>
<keyword evidence="11" id="KW-1185">Reference proteome</keyword>
<evidence type="ECO:0000256" key="4">
    <source>
        <dbReference type="ARBA" id="ARBA00022448"/>
    </source>
</evidence>
<keyword evidence="5" id="KW-0653">Protein transport</keyword>
<keyword evidence="4" id="KW-0813">Transport</keyword>
<sequence>MTVAMETSTRFSEHPAKLDLVELQSLTNLEDIQEALRLLDAEESLVDSELDQVLASKSDVYDALEGLNVIRPKLLKISNETENMVENIIKTSYTAENISYKVRQLDFEQNAVKEAIKKIGDTQELRECINGLHLAIETKDYESGATLIRRYLSLDPLIFDEGFAYFAVSAAEYEDNPRELLENARNKIVSMVIDEFEAAVRADNQKDIGRYFKLFPLMGKEEQGLDKYSQYVCGIISKQAQENLAKPVSTATFFPDILMNLFETIAIIIDQHTPVIESHYGPGKVLRVIQRLEEEGITRGRRIIDSFREERQISRRIAEINAFNNASKKPPTQNKASDAIPEPKTLDLLLNELVMICQRVHLYQRFMRSRAQSEISILKSKHQAEDVLISENAEAYDEHGLLRTSELAALVQELTGDCIAMESFYLTRSVERAIKMDEYENGNHTSSSVDDVFYLLKKCCNRALSTYDVECLKAMITVINEVLVHNYIGVFQKRLSGSISTEARDENIIYMVLLNDVDVSCDYLQKLMEEVQNEALKMMSALKDGEKITVQTCLASLNDPGAQLKQILQTSLAQLANQRVKPRIRPILQESYKDVKYLLSEEEYVESENSQTFTKRFVGNLDRFIAIFKQYLTENNYQQLMSHLIETFASDWERMIVQFKFTQLGALRLDKDIRALNAYFSTISGLPIRDKFTKINQIAVLLNLDQVYDIYDYWGDKTCPPTWRLTQSEVRKILGLRSDFRHDDIAKLKF</sequence>
<protein>
    <recommendedName>
        <fullName evidence="3">Conserved oligomeric Golgi complex subunit 4</fullName>
    </recommendedName>
    <alternativeName>
        <fullName evidence="8">Component of oligomeric Golgi complex 4</fullName>
    </alternativeName>
</protein>
<reference evidence="10 11" key="1">
    <citation type="submission" date="2023-04" db="EMBL/GenBank/DDBJ databases">
        <title>Genome of Basidiobolus ranarum AG-B5.</title>
        <authorList>
            <person name="Stajich J.E."/>
            <person name="Carter-House D."/>
            <person name="Gryganskyi A."/>
        </authorList>
    </citation>
    <scope>NUCLEOTIDE SEQUENCE [LARGE SCALE GENOMIC DNA]</scope>
    <source>
        <strain evidence="10 11">AG-B5</strain>
    </source>
</reference>
<dbReference type="Gene3D" id="1.10.287.1060">
    <property type="entry name" value="ESAT-6-like"/>
    <property type="match status" value="1"/>
</dbReference>
<gene>
    <name evidence="10" type="primary">COG4</name>
    <name evidence="10" type="ORF">K7432_006770</name>
</gene>
<evidence type="ECO:0000259" key="9">
    <source>
        <dbReference type="SMART" id="SM00762"/>
    </source>
</evidence>
<dbReference type="Pfam" id="PF08318">
    <property type="entry name" value="COG4_m"/>
    <property type="match status" value="1"/>
</dbReference>
<dbReference type="PANTHER" id="PTHR24016:SF0">
    <property type="entry name" value="CONSERVED OLIGOMERIC GOLGI COMPLEX SUBUNIT 4"/>
    <property type="match status" value="1"/>
</dbReference>
<evidence type="ECO:0000256" key="3">
    <source>
        <dbReference type="ARBA" id="ARBA00020975"/>
    </source>
</evidence>
<dbReference type="Gene3D" id="1.20.58.1970">
    <property type="match status" value="1"/>
</dbReference>
<accession>A0ABR2WUI5</accession>
<dbReference type="InterPro" id="IPR048684">
    <property type="entry name" value="COG4_C"/>
</dbReference>
<evidence type="ECO:0000256" key="2">
    <source>
        <dbReference type="ARBA" id="ARBA00009215"/>
    </source>
</evidence>
<dbReference type="InterPro" id="IPR048680">
    <property type="entry name" value="COG4_N"/>
</dbReference>
<evidence type="ECO:0000256" key="6">
    <source>
        <dbReference type="ARBA" id="ARBA00023034"/>
    </source>
</evidence>
<dbReference type="PANTHER" id="PTHR24016">
    <property type="entry name" value="CONSERVED OLIGOMERIC GOLGI COMPLEX SUBUNIT 4"/>
    <property type="match status" value="1"/>
</dbReference>
<evidence type="ECO:0000256" key="5">
    <source>
        <dbReference type="ARBA" id="ARBA00022927"/>
    </source>
</evidence>
<comment type="caution">
    <text evidence="10">The sequence shown here is derived from an EMBL/GenBank/DDBJ whole genome shotgun (WGS) entry which is preliminary data.</text>
</comment>
<organism evidence="10 11">
    <name type="scientific">Basidiobolus ranarum</name>
    <dbReference type="NCBI Taxonomy" id="34480"/>
    <lineage>
        <taxon>Eukaryota</taxon>
        <taxon>Fungi</taxon>
        <taxon>Fungi incertae sedis</taxon>
        <taxon>Zoopagomycota</taxon>
        <taxon>Entomophthoromycotina</taxon>
        <taxon>Basidiobolomycetes</taxon>
        <taxon>Basidiobolales</taxon>
        <taxon>Basidiobolaceae</taxon>
        <taxon>Basidiobolus</taxon>
    </lineage>
</organism>
<evidence type="ECO:0000256" key="8">
    <source>
        <dbReference type="ARBA" id="ARBA00031340"/>
    </source>
</evidence>
<dbReference type="EMBL" id="JASJQH010000311">
    <property type="protein sequence ID" value="KAK9765138.1"/>
    <property type="molecule type" value="Genomic_DNA"/>
</dbReference>
<dbReference type="Pfam" id="PF20662">
    <property type="entry name" value="COG4_C"/>
    <property type="match status" value="1"/>
</dbReference>
<name>A0ABR2WUI5_9FUNG</name>
<dbReference type="Pfam" id="PF20663">
    <property type="entry name" value="COG4_N"/>
    <property type="match status" value="1"/>
</dbReference>
<keyword evidence="6" id="KW-0333">Golgi apparatus</keyword>
<comment type="subcellular location">
    <subcellularLocation>
        <location evidence="1">Golgi apparatus membrane</location>
        <topology evidence="1">Peripheral membrane protein</topology>
    </subcellularLocation>
</comment>
<feature type="domain" description="COG4 transport protein middle alpha-helical bundle" evidence="9">
    <location>
        <begin position="181"/>
        <end position="496"/>
    </location>
</feature>
<dbReference type="Proteomes" id="UP001479436">
    <property type="component" value="Unassembled WGS sequence"/>
</dbReference>
<evidence type="ECO:0000256" key="1">
    <source>
        <dbReference type="ARBA" id="ARBA00004395"/>
    </source>
</evidence>
<dbReference type="InterPro" id="IPR048682">
    <property type="entry name" value="COG4"/>
</dbReference>
<evidence type="ECO:0000313" key="11">
    <source>
        <dbReference type="Proteomes" id="UP001479436"/>
    </source>
</evidence>
<proteinExistence type="inferred from homology"/>
<dbReference type="SMART" id="SM00762">
    <property type="entry name" value="Cog4"/>
    <property type="match status" value="1"/>
</dbReference>